<reference evidence="1 2" key="1">
    <citation type="submission" date="2019-06" db="EMBL/GenBank/DDBJ databases">
        <title>Flavibacter putida gen. nov., sp. nov., a novel marine bacterium of the family Flavobacteriaceae isolated from coastal seawater.</title>
        <authorList>
            <person name="Feng X."/>
        </authorList>
    </citation>
    <scope>NUCLEOTIDE SEQUENCE [LARGE SCALE GENOMIC DNA]</scope>
    <source>
        <strain evidence="1 2">PLHSN227</strain>
    </source>
</reference>
<dbReference type="Proteomes" id="UP000317169">
    <property type="component" value="Unassembled WGS sequence"/>
</dbReference>
<evidence type="ECO:0000313" key="1">
    <source>
        <dbReference type="EMBL" id="TQD38890.1"/>
    </source>
</evidence>
<comment type="caution">
    <text evidence="1">The sequence shown here is derived from an EMBL/GenBank/DDBJ whole genome shotgun (WGS) entry which is preliminary data.</text>
</comment>
<gene>
    <name evidence="1" type="ORF">FKR84_07875</name>
</gene>
<organism evidence="1 2">
    <name type="scientific">Haloflavibacter putidus</name>
    <dbReference type="NCBI Taxonomy" id="2576776"/>
    <lineage>
        <taxon>Bacteria</taxon>
        <taxon>Pseudomonadati</taxon>
        <taxon>Bacteroidota</taxon>
        <taxon>Flavobacteriia</taxon>
        <taxon>Flavobacteriales</taxon>
        <taxon>Flavobacteriaceae</taxon>
        <taxon>Haloflavibacter</taxon>
    </lineage>
</organism>
<dbReference type="RefSeq" id="WP_141421748.1">
    <property type="nucleotide sequence ID" value="NZ_VIAR01000006.1"/>
</dbReference>
<accession>A0A507ZMW4</accession>
<evidence type="ECO:0000313" key="2">
    <source>
        <dbReference type="Proteomes" id="UP000317169"/>
    </source>
</evidence>
<sequence length="209" mass="25366">MRVFLIFFIAVNYLGFSQDLEEKYFNINKEEISKRKFRKSKDYAVNVPVFYQNDSMRVGMLVKRKNYGILEREEFEQLKQYLSKLTKRKFEEQKTILINYLSSTPKTPYFGKKSHWTILRKENIEKITRLDNVEHIWINNPKNQNLEYFHKDRINWVEDSSRVVERLFFPYEFEFGNFVVINPQGKYISYFAEYGPEKVIAFIKESENL</sequence>
<dbReference type="OrthoDB" id="823362at2"/>
<protein>
    <submittedName>
        <fullName evidence="1">Uncharacterized protein</fullName>
    </submittedName>
</protein>
<name>A0A507ZMW4_9FLAO</name>
<dbReference type="EMBL" id="VIAR01000006">
    <property type="protein sequence ID" value="TQD38890.1"/>
    <property type="molecule type" value="Genomic_DNA"/>
</dbReference>
<keyword evidence="2" id="KW-1185">Reference proteome</keyword>
<proteinExistence type="predicted"/>
<dbReference type="AlphaFoldDB" id="A0A507ZMW4"/>